<proteinExistence type="predicted"/>
<sequence>MELPFILITKLLIKETHMSRNLFYSLSLLVCLNGFTIGKAVEPKEINNREILFVGENRQEYFSLYKSSLHYTVYGIDTVNIYSRKAIPSLDHKMHTFGYSLVLNKKDTIHTQFNERIYSKITSAEHKRHGYSSVGIYSLPIPFGKHEIELLPLSKSSRAVMVRMIIHPSKRDKGRGKFVLPDSETPLYYINFGEKRVRYLQLDYWNQMKFSINKTKRIKVICRLKYFEDMSKTQNYRLSLSKNAEVLKTYFIQTELSSENLILNESPLTISTSKSIDIELDPGYYTFELLDEKRAVYLRIMEYEF</sequence>
<evidence type="ECO:0000313" key="1">
    <source>
        <dbReference type="EMBL" id="SVC76009.1"/>
    </source>
</evidence>
<dbReference type="AlphaFoldDB" id="A0A382PRM5"/>
<dbReference type="EMBL" id="UINC01109290">
    <property type="protein sequence ID" value="SVC76009.1"/>
    <property type="molecule type" value="Genomic_DNA"/>
</dbReference>
<accession>A0A382PRM5</accession>
<protein>
    <submittedName>
        <fullName evidence="1">Uncharacterized protein</fullName>
    </submittedName>
</protein>
<organism evidence="1">
    <name type="scientific">marine metagenome</name>
    <dbReference type="NCBI Taxonomy" id="408172"/>
    <lineage>
        <taxon>unclassified sequences</taxon>
        <taxon>metagenomes</taxon>
        <taxon>ecological metagenomes</taxon>
    </lineage>
</organism>
<name>A0A382PRM5_9ZZZZ</name>
<reference evidence="1" key="1">
    <citation type="submission" date="2018-05" db="EMBL/GenBank/DDBJ databases">
        <authorList>
            <person name="Lanie J.A."/>
            <person name="Ng W.-L."/>
            <person name="Kazmierczak K.M."/>
            <person name="Andrzejewski T.M."/>
            <person name="Davidsen T.M."/>
            <person name="Wayne K.J."/>
            <person name="Tettelin H."/>
            <person name="Glass J.I."/>
            <person name="Rusch D."/>
            <person name="Podicherti R."/>
            <person name="Tsui H.-C.T."/>
            <person name="Winkler M.E."/>
        </authorList>
    </citation>
    <scope>NUCLEOTIDE SEQUENCE</scope>
</reference>
<gene>
    <name evidence="1" type="ORF">METZ01_LOCUS328863</name>
</gene>